<evidence type="ECO:0000313" key="2">
    <source>
        <dbReference type="EMBL" id="RCK80245.1"/>
    </source>
</evidence>
<keyword evidence="1" id="KW-0812">Transmembrane</keyword>
<dbReference type="Proteomes" id="UP000252355">
    <property type="component" value="Unassembled WGS sequence"/>
</dbReference>
<accession>A0A367ZQ26</accession>
<feature type="transmembrane region" description="Helical" evidence="1">
    <location>
        <begin position="6"/>
        <end position="27"/>
    </location>
</feature>
<comment type="caution">
    <text evidence="2">The sequence shown here is derived from an EMBL/GenBank/DDBJ whole genome shotgun (WGS) entry which is preliminary data.</text>
</comment>
<gene>
    <name evidence="2" type="ORF">OZSIB_3427</name>
</gene>
<dbReference type="AlphaFoldDB" id="A0A367ZQ26"/>
<proteinExistence type="predicted"/>
<reference evidence="2 3" key="1">
    <citation type="submission" date="2018-05" db="EMBL/GenBank/DDBJ databases">
        <title>A metagenomic window into the 2 km-deep terrestrial subsurface aquifer revealed taxonomically and functionally diverse microbial community comprising novel uncultured bacterial lineages.</title>
        <authorList>
            <person name="Kadnikov V.V."/>
            <person name="Mardanov A.V."/>
            <person name="Beletsky A.V."/>
            <person name="Banks D."/>
            <person name="Pimenov N.V."/>
            <person name="Frank Y.A."/>
            <person name="Karnachuk O.V."/>
            <person name="Ravin N.V."/>
        </authorList>
    </citation>
    <scope>NUCLEOTIDE SEQUENCE [LARGE SCALE GENOMIC DNA]</scope>
    <source>
        <strain evidence="2">BY5</strain>
    </source>
</reference>
<evidence type="ECO:0000256" key="1">
    <source>
        <dbReference type="SAM" id="Phobius"/>
    </source>
</evidence>
<keyword evidence="1" id="KW-1133">Transmembrane helix</keyword>
<name>A0A367ZQ26_9BACT</name>
<evidence type="ECO:0000313" key="3">
    <source>
        <dbReference type="Proteomes" id="UP000252355"/>
    </source>
</evidence>
<dbReference type="EMBL" id="QOQW01000007">
    <property type="protein sequence ID" value="RCK80245.1"/>
    <property type="molecule type" value="Genomic_DNA"/>
</dbReference>
<keyword evidence="1" id="KW-0472">Membrane</keyword>
<protein>
    <submittedName>
        <fullName evidence="2">Uncharacterized protein</fullName>
    </submittedName>
</protein>
<sequence>MTLTEIMFSFLILVLATLAASGLLSYGHRGTAKDFRMVAATQILTDRMNRLLKLPYASHSAEIEPPENPRNFGPTTDGTYHDIPYGVATFTMAGNFQVGFTLEHLPVTFAVQPFLLSNDYDPGIASSYRFAATIDPSLGQFNSADRASRNFYRVIRITVRVTWTEPNGVARSVEAVSFKADLQGA</sequence>
<organism evidence="2 3">
    <name type="scientific">Candidatus Ozemobacter sibiricus</name>
    <dbReference type="NCBI Taxonomy" id="2268124"/>
    <lineage>
        <taxon>Bacteria</taxon>
        <taxon>Candidatus Ozemobacteria</taxon>
        <taxon>Candidatus Ozemobacterales</taxon>
        <taxon>Candidatus Ozemobacteraceae</taxon>
        <taxon>Candidatus Ozemobacter</taxon>
    </lineage>
</organism>